<gene>
    <name evidence="3" type="ORF">GA0074694_1292</name>
</gene>
<feature type="compositionally biased region" description="Polar residues" evidence="1">
    <location>
        <begin position="1"/>
        <end position="14"/>
    </location>
</feature>
<keyword evidence="2" id="KW-0812">Transmembrane</keyword>
<evidence type="ECO:0000313" key="4">
    <source>
        <dbReference type="Proteomes" id="UP000198906"/>
    </source>
</evidence>
<proteinExistence type="predicted"/>
<feature type="transmembrane region" description="Helical" evidence="2">
    <location>
        <begin position="90"/>
        <end position="112"/>
    </location>
</feature>
<feature type="transmembrane region" description="Helical" evidence="2">
    <location>
        <begin position="164"/>
        <end position="182"/>
    </location>
</feature>
<feature type="region of interest" description="Disordered" evidence="1">
    <location>
        <begin position="187"/>
        <end position="285"/>
    </location>
</feature>
<dbReference type="AlphaFoldDB" id="A0A1C6REN0"/>
<dbReference type="RefSeq" id="WP_091458748.1">
    <property type="nucleotide sequence ID" value="NZ_FMHU01000001.1"/>
</dbReference>
<dbReference type="STRING" id="47866.GA0074694_1292"/>
<organism evidence="3 4">
    <name type="scientific">Micromonospora inyonensis</name>
    <dbReference type="NCBI Taxonomy" id="47866"/>
    <lineage>
        <taxon>Bacteria</taxon>
        <taxon>Bacillati</taxon>
        <taxon>Actinomycetota</taxon>
        <taxon>Actinomycetes</taxon>
        <taxon>Micromonosporales</taxon>
        <taxon>Micromonosporaceae</taxon>
        <taxon>Micromonospora</taxon>
    </lineage>
</organism>
<accession>A0A1C6REN0</accession>
<keyword evidence="2" id="KW-1133">Transmembrane helix</keyword>
<keyword evidence="4" id="KW-1185">Reference proteome</keyword>
<feature type="region of interest" description="Disordered" evidence="1">
    <location>
        <begin position="1"/>
        <end position="23"/>
    </location>
</feature>
<reference evidence="4" key="1">
    <citation type="submission" date="2016-06" db="EMBL/GenBank/DDBJ databases">
        <authorList>
            <person name="Varghese N."/>
        </authorList>
    </citation>
    <scope>NUCLEOTIDE SEQUENCE [LARGE SCALE GENOMIC DNA]</scope>
    <source>
        <strain evidence="4">DSM 46123</strain>
    </source>
</reference>
<evidence type="ECO:0000256" key="1">
    <source>
        <dbReference type="SAM" id="MobiDB-lite"/>
    </source>
</evidence>
<feature type="transmembrane region" description="Helical" evidence="2">
    <location>
        <begin position="47"/>
        <end position="70"/>
    </location>
</feature>
<sequence>MSQDLPIPRQSNRSDGPAILEWGAADPAPERLTRTVAGLGRDPRLPVVLVGLGSAAALASLMGEWLVMTLPENGPEGSGRLRVPGGVSEVGGFGVTYLVGLLGLAGAAALALGGTRDARRNARVLGSGLAVALLALLVAAAVSLDDSTRRSLFYSADSGFQVEYGRGLVMAFVAVALLGSALRLGGSAERGPGPESGDGSRSPEHGPAARGGAGDSPEHGPAARDGTARSPEQATAEPGATAERSDRPWWPRRRRRAAEEHPPAPEGLTVEPSAPFAGPEPPTDR</sequence>
<evidence type="ECO:0000256" key="2">
    <source>
        <dbReference type="SAM" id="Phobius"/>
    </source>
</evidence>
<evidence type="ECO:0000313" key="3">
    <source>
        <dbReference type="EMBL" id="SCL15615.1"/>
    </source>
</evidence>
<feature type="transmembrane region" description="Helical" evidence="2">
    <location>
        <begin position="124"/>
        <end position="144"/>
    </location>
</feature>
<keyword evidence="2" id="KW-0472">Membrane</keyword>
<dbReference type="Proteomes" id="UP000198906">
    <property type="component" value="Unassembled WGS sequence"/>
</dbReference>
<name>A0A1C6REN0_9ACTN</name>
<evidence type="ECO:0008006" key="5">
    <source>
        <dbReference type="Google" id="ProtNLM"/>
    </source>
</evidence>
<dbReference type="EMBL" id="FMHU01000001">
    <property type="protein sequence ID" value="SCL15615.1"/>
    <property type="molecule type" value="Genomic_DNA"/>
</dbReference>
<protein>
    <recommendedName>
        <fullName evidence="5">Tryptophan-associated transmembrane protein (Trp_oprn_chp)</fullName>
    </recommendedName>
</protein>